<dbReference type="GO" id="GO:0016705">
    <property type="term" value="F:oxidoreductase activity, acting on paired donors, with incorporation or reduction of molecular oxygen"/>
    <property type="evidence" value="ECO:0007669"/>
    <property type="project" value="InterPro"/>
</dbReference>
<dbReference type="InterPro" id="IPR036396">
    <property type="entry name" value="Cyt_P450_sf"/>
</dbReference>
<comment type="similarity">
    <text evidence="5 15">Belongs to the cytochrome P450 family.</text>
</comment>
<evidence type="ECO:0000256" key="12">
    <source>
        <dbReference type="ARBA" id="ARBA00023033"/>
    </source>
</evidence>
<evidence type="ECO:0000256" key="3">
    <source>
        <dbReference type="ARBA" id="ARBA00004174"/>
    </source>
</evidence>
<dbReference type="PANTHER" id="PTHR24291:SF189">
    <property type="entry name" value="CYTOCHROME P450 4C3-RELATED"/>
    <property type="match status" value="1"/>
</dbReference>
<evidence type="ECO:0000256" key="10">
    <source>
        <dbReference type="ARBA" id="ARBA00023002"/>
    </source>
</evidence>
<evidence type="ECO:0000256" key="15">
    <source>
        <dbReference type="RuleBase" id="RU000461"/>
    </source>
</evidence>
<evidence type="ECO:0000256" key="13">
    <source>
        <dbReference type="ARBA" id="ARBA00023136"/>
    </source>
</evidence>
<keyword evidence="18" id="KW-1185">Reference proteome</keyword>
<keyword evidence="10 15" id="KW-0560">Oxidoreductase</keyword>
<accession>A0A9J6BNS7</accession>
<keyword evidence="7 14" id="KW-0479">Metal-binding</keyword>
<gene>
    <name evidence="17" type="ORF">PVAND_001568</name>
</gene>
<dbReference type="AlphaFoldDB" id="A0A9J6BNS7"/>
<evidence type="ECO:0000256" key="5">
    <source>
        <dbReference type="ARBA" id="ARBA00010617"/>
    </source>
</evidence>
<evidence type="ECO:0000313" key="18">
    <source>
        <dbReference type="Proteomes" id="UP001107558"/>
    </source>
</evidence>
<name>A0A9J6BNS7_POLVA</name>
<keyword evidence="16" id="KW-0812">Transmembrane</keyword>
<evidence type="ECO:0000256" key="6">
    <source>
        <dbReference type="ARBA" id="ARBA00022617"/>
    </source>
</evidence>
<evidence type="ECO:0000313" key="17">
    <source>
        <dbReference type="EMBL" id="KAG5671367.1"/>
    </source>
</evidence>
<dbReference type="PANTHER" id="PTHR24291">
    <property type="entry name" value="CYTOCHROME P450 FAMILY 4"/>
    <property type="match status" value="1"/>
</dbReference>
<keyword evidence="13 16" id="KW-0472">Membrane</keyword>
<proteinExistence type="inferred from homology"/>
<dbReference type="InterPro" id="IPR001128">
    <property type="entry name" value="Cyt_P450"/>
</dbReference>
<feature type="transmembrane region" description="Helical" evidence="16">
    <location>
        <begin position="6"/>
        <end position="27"/>
    </location>
</feature>
<dbReference type="OrthoDB" id="1470350at2759"/>
<dbReference type="PRINTS" id="PR00385">
    <property type="entry name" value="P450"/>
</dbReference>
<organism evidence="17 18">
    <name type="scientific">Polypedilum vanderplanki</name>
    <name type="common">Sleeping chironomid midge</name>
    <dbReference type="NCBI Taxonomy" id="319348"/>
    <lineage>
        <taxon>Eukaryota</taxon>
        <taxon>Metazoa</taxon>
        <taxon>Ecdysozoa</taxon>
        <taxon>Arthropoda</taxon>
        <taxon>Hexapoda</taxon>
        <taxon>Insecta</taxon>
        <taxon>Pterygota</taxon>
        <taxon>Neoptera</taxon>
        <taxon>Endopterygota</taxon>
        <taxon>Diptera</taxon>
        <taxon>Nematocera</taxon>
        <taxon>Chironomoidea</taxon>
        <taxon>Chironomidae</taxon>
        <taxon>Chironominae</taxon>
        <taxon>Polypedilum</taxon>
        <taxon>Polypedilum</taxon>
    </lineage>
</organism>
<dbReference type="Pfam" id="PF00067">
    <property type="entry name" value="p450"/>
    <property type="match status" value="1"/>
</dbReference>
<dbReference type="GO" id="GO:0005506">
    <property type="term" value="F:iron ion binding"/>
    <property type="evidence" value="ECO:0007669"/>
    <property type="project" value="InterPro"/>
</dbReference>
<comment type="caution">
    <text evidence="17">The sequence shown here is derived from an EMBL/GenBank/DDBJ whole genome shotgun (WGS) entry which is preliminary data.</text>
</comment>
<sequence>MWFFDILILSFCYGFIYYFWKLISYYLQIFKIPKSSFNGSLEKVLKFINGDTKFLFEQVFSSLKVNGLTRSWVGPFVFINIIHPEDMKIIFTSKNCLDKPNFVKKYLKLRNGLVFGDIKPWKSHRKILNYHFGLQSVQSMIPMFNKKVKILIDNFEKMVGKKEFDIFYFVAAATLDNILTLMGLDLDIQNKDEKQRDVFIQDVKCYTEIVLLRVMKIWLYFDFFFDRSYLGKKHKEAKSSIGDKLVKNVMKNIQEIPKSEKNFIQALMDPKYNLKDTEIYDEIFTIIIAAQDTSAVALSNVLLLLAMHKNVQNKVFDELRKIIGNEIDYLDLEKLNELDYLEMVINEAMRILPVIPLFFKKNETNLTTNEGYTIPAGSNLFISVYSMHRSKNVWGEDAETFKPERFEKENFEKIHPYAFIPFSKGSRMCLGYRYAMALMKIQLANIIMKYEVDTSLKLDELEFKLNVTLNIVQGHMISLNKRDL</sequence>
<feature type="binding site" description="axial binding residue" evidence="14">
    <location>
        <position position="429"/>
    </location>
    <ligand>
        <name>heme</name>
        <dbReference type="ChEBI" id="CHEBI:30413"/>
    </ligand>
    <ligandPart>
        <name>Fe</name>
        <dbReference type="ChEBI" id="CHEBI:18248"/>
    </ligandPart>
</feature>
<evidence type="ECO:0000256" key="7">
    <source>
        <dbReference type="ARBA" id="ARBA00022723"/>
    </source>
</evidence>
<comment type="cofactor">
    <cofactor evidence="1 14">
        <name>heme</name>
        <dbReference type="ChEBI" id="CHEBI:30413"/>
    </cofactor>
</comment>
<keyword evidence="11 14" id="KW-0408">Iron</keyword>
<evidence type="ECO:0000256" key="11">
    <source>
        <dbReference type="ARBA" id="ARBA00023004"/>
    </source>
</evidence>
<evidence type="ECO:0000256" key="8">
    <source>
        <dbReference type="ARBA" id="ARBA00022824"/>
    </source>
</evidence>
<dbReference type="PROSITE" id="PS00086">
    <property type="entry name" value="CYTOCHROME_P450"/>
    <property type="match status" value="1"/>
</dbReference>
<keyword evidence="16" id="KW-1133">Transmembrane helix</keyword>
<dbReference type="GO" id="GO:0005789">
    <property type="term" value="C:endoplasmic reticulum membrane"/>
    <property type="evidence" value="ECO:0007669"/>
    <property type="project" value="UniProtKB-SubCell"/>
</dbReference>
<evidence type="ECO:0000256" key="1">
    <source>
        <dbReference type="ARBA" id="ARBA00001971"/>
    </source>
</evidence>
<evidence type="ECO:0000256" key="2">
    <source>
        <dbReference type="ARBA" id="ARBA00003690"/>
    </source>
</evidence>
<dbReference type="Gene3D" id="1.10.630.10">
    <property type="entry name" value="Cytochrome P450"/>
    <property type="match status" value="1"/>
</dbReference>
<evidence type="ECO:0000256" key="16">
    <source>
        <dbReference type="SAM" id="Phobius"/>
    </source>
</evidence>
<keyword evidence="12 15" id="KW-0503">Monooxygenase</keyword>
<keyword evidence="8" id="KW-0256">Endoplasmic reticulum</keyword>
<evidence type="ECO:0000256" key="14">
    <source>
        <dbReference type="PIRSR" id="PIRSR602401-1"/>
    </source>
</evidence>
<dbReference type="SUPFAM" id="SSF48264">
    <property type="entry name" value="Cytochrome P450"/>
    <property type="match status" value="1"/>
</dbReference>
<comment type="subcellular location">
    <subcellularLocation>
        <location evidence="4">Endoplasmic reticulum membrane</location>
        <topology evidence="4">Peripheral membrane protein</topology>
    </subcellularLocation>
    <subcellularLocation>
        <location evidence="3">Microsome membrane</location>
        <topology evidence="3">Peripheral membrane protein</topology>
    </subcellularLocation>
</comment>
<comment type="function">
    <text evidence="2">May be involved in the metabolism of insect hormones and in the breakdown of synthetic insecticides.</text>
</comment>
<evidence type="ECO:0000256" key="9">
    <source>
        <dbReference type="ARBA" id="ARBA00022848"/>
    </source>
</evidence>
<keyword evidence="6 14" id="KW-0349">Heme</keyword>
<dbReference type="Proteomes" id="UP001107558">
    <property type="component" value="Chromosome 3"/>
</dbReference>
<dbReference type="InterPro" id="IPR050196">
    <property type="entry name" value="Cytochrome_P450_Monoox"/>
</dbReference>
<dbReference type="EMBL" id="JADBJN010000003">
    <property type="protein sequence ID" value="KAG5671367.1"/>
    <property type="molecule type" value="Genomic_DNA"/>
</dbReference>
<dbReference type="GO" id="GO:0004497">
    <property type="term" value="F:monooxygenase activity"/>
    <property type="evidence" value="ECO:0007669"/>
    <property type="project" value="UniProtKB-KW"/>
</dbReference>
<evidence type="ECO:0008006" key="19">
    <source>
        <dbReference type="Google" id="ProtNLM"/>
    </source>
</evidence>
<dbReference type="GO" id="GO:0020037">
    <property type="term" value="F:heme binding"/>
    <property type="evidence" value="ECO:0007669"/>
    <property type="project" value="InterPro"/>
</dbReference>
<evidence type="ECO:0000256" key="4">
    <source>
        <dbReference type="ARBA" id="ARBA00004406"/>
    </source>
</evidence>
<dbReference type="PRINTS" id="PR00463">
    <property type="entry name" value="EP450I"/>
</dbReference>
<reference evidence="17" key="1">
    <citation type="submission" date="2021-03" db="EMBL/GenBank/DDBJ databases">
        <title>Chromosome level genome of the anhydrobiotic midge Polypedilum vanderplanki.</title>
        <authorList>
            <person name="Yoshida Y."/>
            <person name="Kikawada T."/>
            <person name="Gusev O."/>
        </authorList>
    </citation>
    <scope>NUCLEOTIDE SEQUENCE</scope>
    <source>
        <strain evidence="17">NIAS01</strain>
        <tissue evidence="17">Whole body or cell culture</tissue>
    </source>
</reference>
<protein>
    <recommendedName>
        <fullName evidence="19">Cytochrome P450</fullName>
    </recommendedName>
</protein>
<keyword evidence="9" id="KW-0492">Microsome</keyword>
<dbReference type="InterPro" id="IPR002401">
    <property type="entry name" value="Cyt_P450_E_grp-I"/>
</dbReference>
<dbReference type="InterPro" id="IPR017972">
    <property type="entry name" value="Cyt_P450_CS"/>
</dbReference>